<dbReference type="InterPro" id="IPR009003">
    <property type="entry name" value="Peptidase_S1_PA"/>
</dbReference>
<dbReference type="CDD" id="cd00190">
    <property type="entry name" value="Tryp_SPc"/>
    <property type="match status" value="1"/>
</dbReference>
<evidence type="ECO:0000313" key="7">
    <source>
        <dbReference type="EMBL" id="CAH1796166.1"/>
    </source>
</evidence>
<dbReference type="AlphaFoldDB" id="A0A8J1TWM7"/>
<name>A0A8J1TWM7_OWEFU</name>
<dbReference type="PANTHER" id="PTHR24264:SF65">
    <property type="entry name" value="SRCR DOMAIN-CONTAINING PROTEIN"/>
    <property type="match status" value="1"/>
</dbReference>
<accession>A0A8J1TWM7</accession>
<comment type="caution">
    <text evidence="7">The sequence shown here is derived from an EMBL/GenBank/DDBJ whole genome shotgun (WGS) entry which is preliminary data.</text>
</comment>
<dbReference type="PROSITE" id="PS00135">
    <property type="entry name" value="TRYPSIN_SER"/>
    <property type="match status" value="1"/>
</dbReference>
<dbReference type="PROSITE" id="PS00134">
    <property type="entry name" value="TRYPSIN_HIS"/>
    <property type="match status" value="1"/>
</dbReference>
<dbReference type="InterPro" id="IPR033116">
    <property type="entry name" value="TRYPSIN_SER"/>
</dbReference>
<dbReference type="Proteomes" id="UP000749559">
    <property type="component" value="Unassembled WGS sequence"/>
</dbReference>
<evidence type="ECO:0000256" key="3">
    <source>
        <dbReference type="ARBA" id="ARBA00022670"/>
    </source>
</evidence>
<sequence>MKVLALILVASLQFGASFASRCSLEGGSCVSIFGGFCSVGEQYSRTGCNADEICCQTKKTQQTDKRIGVVPEIRPRIPTSNCGVSKYSDAGSYKSYYVVGGQQARQGEFPWQISLQSRGSHICGGMVIDNQWILTAAHCVIGARARNLNVVIGEHNRYSTDANEVSIGVSSIKIHPSYSDSTLNNDVALLKLKSSFTYNEDVQPVCAPDWYEDFDGVYCTVSGWGTQSSGASSLPSILRYVNVPVVSNYRCGQQYGSSQITDQMICAGLIGTGGKDSCQGDSGGPLVCKVGNTFQLAGIVSWGYGCADRNYPGVYTRVTEFLDWIENNKN</sequence>
<evidence type="ECO:0000256" key="2">
    <source>
        <dbReference type="ARBA" id="ARBA00022525"/>
    </source>
</evidence>
<keyword evidence="5" id="KW-0720">Serine protease</keyword>
<dbReference type="EMBL" id="CAIIXF020000010">
    <property type="protein sequence ID" value="CAH1796166.1"/>
    <property type="molecule type" value="Genomic_DNA"/>
</dbReference>
<keyword evidence="6" id="KW-1015">Disulfide bond</keyword>
<protein>
    <submittedName>
        <fullName evidence="7">Uncharacterized protein</fullName>
    </submittedName>
</protein>
<dbReference type="PRINTS" id="PR00722">
    <property type="entry name" value="CHYMOTRYPSIN"/>
</dbReference>
<evidence type="ECO:0000313" key="8">
    <source>
        <dbReference type="Proteomes" id="UP000749559"/>
    </source>
</evidence>
<comment type="subcellular location">
    <subcellularLocation>
        <location evidence="1">Secreted</location>
    </subcellularLocation>
</comment>
<dbReference type="PANTHER" id="PTHR24264">
    <property type="entry name" value="TRYPSIN-RELATED"/>
    <property type="match status" value="1"/>
</dbReference>
<dbReference type="InterPro" id="IPR050127">
    <property type="entry name" value="Serine_Proteases_S1"/>
</dbReference>
<dbReference type="InterPro" id="IPR043504">
    <property type="entry name" value="Peptidase_S1_PA_chymotrypsin"/>
</dbReference>
<reference evidence="7" key="1">
    <citation type="submission" date="2022-03" db="EMBL/GenBank/DDBJ databases">
        <authorList>
            <person name="Martin C."/>
        </authorList>
    </citation>
    <scope>NUCLEOTIDE SEQUENCE</scope>
</reference>
<keyword evidence="4" id="KW-0378">Hydrolase</keyword>
<dbReference type="SUPFAM" id="SSF50494">
    <property type="entry name" value="Trypsin-like serine proteases"/>
    <property type="match status" value="1"/>
</dbReference>
<organism evidence="7 8">
    <name type="scientific">Owenia fusiformis</name>
    <name type="common">Polychaete worm</name>
    <dbReference type="NCBI Taxonomy" id="6347"/>
    <lineage>
        <taxon>Eukaryota</taxon>
        <taxon>Metazoa</taxon>
        <taxon>Spiralia</taxon>
        <taxon>Lophotrochozoa</taxon>
        <taxon>Annelida</taxon>
        <taxon>Polychaeta</taxon>
        <taxon>Sedentaria</taxon>
        <taxon>Canalipalpata</taxon>
        <taxon>Sabellida</taxon>
        <taxon>Oweniida</taxon>
        <taxon>Oweniidae</taxon>
        <taxon>Owenia</taxon>
    </lineage>
</organism>
<evidence type="ECO:0000256" key="5">
    <source>
        <dbReference type="ARBA" id="ARBA00022825"/>
    </source>
</evidence>
<dbReference type="SMART" id="SM00020">
    <property type="entry name" value="Tryp_SPc"/>
    <property type="match status" value="1"/>
</dbReference>
<evidence type="ECO:0000256" key="6">
    <source>
        <dbReference type="ARBA" id="ARBA00023157"/>
    </source>
</evidence>
<keyword evidence="2" id="KW-0964">Secreted</keyword>
<dbReference type="InterPro" id="IPR001254">
    <property type="entry name" value="Trypsin_dom"/>
</dbReference>
<dbReference type="InterPro" id="IPR018114">
    <property type="entry name" value="TRYPSIN_HIS"/>
</dbReference>
<dbReference type="InterPro" id="IPR001314">
    <property type="entry name" value="Peptidase_S1A"/>
</dbReference>
<keyword evidence="3" id="KW-0645">Protease</keyword>
<proteinExistence type="predicted"/>
<dbReference type="PROSITE" id="PS50240">
    <property type="entry name" value="TRYPSIN_DOM"/>
    <property type="match status" value="1"/>
</dbReference>
<evidence type="ECO:0000256" key="1">
    <source>
        <dbReference type="ARBA" id="ARBA00004613"/>
    </source>
</evidence>
<dbReference type="GO" id="GO:0006508">
    <property type="term" value="P:proteolysis"/>
    <property type="evidence" value="ECO:0007669"/>
    <property type="project" value="UniProtKB-KW"/>
</dbReference>
<dbReference type="OrthoDB" id="546450at2759"/>
<dbReference type="GO" id="GO:0004252">
    <property type="term" value="F:serine-type endopeptidase activity"/>
    <property type="evidence" value="ECO:0007669"/>
    <property type="project" value="InterPro"/>
</dbReference>
<dbReference type="Gene3D" id="2.40.10.10">
    <property type="entry name" value="Trypsin-like serine proteases"/>
    <property type="match status" value="2"/>
</dbReference>
<dbReference type="GO" id="GO:0005615">
    <property type="term" value="C:extracellular space"/>
    <property type="evidence" value="ECO:0007669"/>
    <property type="project" value="TreeGrafter"/>
</dbReference>
<keyword evidence="8" id="KW-1185">Reference proteome</keyword>
<dbReference type="FunFam" id="2.40.10.10:FF:000038">
    <property type="entry name" value="Serine protease"/>
    <property type="match status" value="1"/>
</dbReference>
<gene>
    <name evidence="7" type="ORF">OFUS_LOCUS20607</name>
</gene>
<evidence type="ECO:0000256" key="4">
    <source>
        <dbReference type="ARBA" id="ARBA00022801"/>
    </source>
</evidence>
<dbReference type="Pfam" id="PF00089">
    <property type="entry name" value="Trypsin"/>
    <property type="match status" value="1"/>
</dbReference>